<dbReference type="PROSITE" id="PS50994">
    <property type="entry name" value="INTEGRASE"/>
    <property type="match status" value="1"/>
</dbReference>
<dbReference type="Pfam" id="PF25597">
    <property type="entry name" value="SH3_retrovirus"/>
    <property type="match status" value="1"/>
</dbReference>
<dbReference type="InterPro" id="IPR057670">
    <property type="entry name" value="SH3_retrovirus"/>
</dbReference>
<dbReference type="Pfam" id="PF13976">
    <property type="entry name" value="gag_pre-integrs"/>
    <property type="match status" value="1"/>
</dbReference>
<feature type="compositionally biased region" description="Basic and acidic residues" evidence="2">
    <location>
        <begin position="488"/>
        <end position="498"/>
    </location>
</feature>
<proteinExistence type="predicted"/>
<organism evidence="4 5">
    <name type="scientific">Cajanus cajan</name>
    <name type="common">Pigeon pea</name>
    <name type="synonym">Cajanus indicus</name>
    <dbReference type="NCBI Taxonomy" id="3821"/>
    <lineage>
        <taxon>Eukaryota</taxon>
        <taxon>Viridiplantae</taxon>
        <taxon>Streptophyta</taxon>
        <taxon>Embryophyta</taxon>
        <taxon>Tracheophyta</taxon>
        <taxon>Spermatophyta</taxon>
        <taxon>Magnoliopsida</taxon>
        <taxon>eudicotyledons</taxon>
        <taxon>Gunneridae</taxon>
        <taxon>Pentapetalae</taxon>
        <taxon>rosids</taxon>
        <taxon>fabids</taxon>
        <taxon>Fabales</taxon>
        <taxon>Fabaceae</taxon>
        <taxon>Papilionoideae</taxon>
        <taxon>50 kb inversion clade</taxon>
        <taxon>NPAAA clade</taxon>
        <taxon>indigoferoid/millettioid clade</taxon>
        <taxon>Phaseoleae</taxon>
        <taxon>Cajanus</taxon>
    </lineage>
</organism>
<dbReference type="EMBL" id="CM003613">
    <property type="protein sequence ID" value="KYP54945.1"/>
    <property type="molecule type" value="Genomic_DNA"/>
</dbReference>
<evidence type="ECO:0000313" key="4">
    <source>
        <dbReference type="EMBL" id="KYP54945.1"/>
    </source>
</evidence>
<dbReference type="SUPFAM" id="SSF53098">
    <property type="entry name" value="Ribonuclease H-like"/>
    <property type="match status" value="1"/>
</dbReference>
<dbReference type="PANTHER" id="PTHR42648">
    <property type="entry name" value="TRANSPOSASE, PUTATIVE-RELATED"/>
    <property type="match status" value="1"/>
</dbReference>
<dbReference type="Gramene" id="C.cajan_01117.t">
    <property type="protein sequence ID" value="C.cajan_01117.t.cds1"/>
    <property type="gene ID" value="C.cajan_01117"/>
</dbReference>
<feature type="region of interest" description="Disordered" evidence="2">
    <location>
        <begin position="479"/>
        <end position="498"/>
    </location>
</feature>
<dbReference type="Gene3D" id="3.30.420.10">
    <property type="entry name" value="Ribonuclease H-like superfamily/Ribonuclease H"/>
    <property type="match status" value="1"/>
</dbReference>
<dbReference type="InterPro" id="IPR039537">
    <property type="entry name" value="Retrotran_Ty1/copia-like"/>
</dbReference>
<reference evidence="4 5" key="1">
    <citation type="journal article" date="2012" name="Nat. Biotechnol.">
        <title>Draft genome sequence of pigeonpea (Cajanus cajan), an orphan legume crop of resource-poor farmers.</title>
        <authorList>
            <person name="Varshney R.K."/>
            <person name="Chen W."/>
            <person name="Li Y."/>
            <person name="Bharti A.K."/>
            <person name="Saxena R.K."/>
            <person name="Schlueter J.A."/>
            <person name="Donoghue M.T."/>
            <person name="Azam S."/>
            <person name="Fan G."/>
            <person name="Whaley A.M."/>
            <person name="Farmer A.D."/>
            <person name="Sheridan J."/>
            <person name="Iwata A."/>
            <person name="Tuteja R."/>
            <person name="Penmetsa R.V."/>
            <person name="Wu W."/>
            <person name="Upadhyaya H.D."/>
            <person name="Yang S.P."/>
            <person name="Shah T."/>
            <person name="Saxena K.B."/>
            <person name="Michael T."/>
            <person name="McCombie W.R."/>
            <person name="Yang B."/>
            <person name="Zhang G."/>
            <person name="Yang H."/>
            <person name="Wang J."/>
            <person name="Spillane C."/>
            <person name="Cook D.R."/>
            <person name="May G.D."/>
            <person name="Xu X."/>
            <person name="Jackson S.A."/>
        </authorList>
    </citation>
    <scope>NUCLEOTIDE SEQUENCE [LARGE SCALE GENOMIC DNA]</scope>
    <source>
        <strain evidence="5">cv. Asha</strain>
    </source>
</reference>
<evidence type="ECO:0000256" key="1">
    <source>
        <dbReference type="ARBA" id="ARBA00022670"/>
    </source>
</evidence>
<accession>A0A151SJL3</accession>
<dbReference type="InterPro" id="IPR036397">
    <property type="entry name" value="RNaseH_sf"/>
</dbReference>
<name>A0A151SJL3_CAJCA</name>
<dbReference type="GO" id="GO:0006508">
    <property type="term" value="P:proteolysis"/>
    <property type="evidence" value="ECO:0007669"/>
    <property type="project" value="UniProtKB-KW"/>
</dbReference>
<evidence type="ECO:0000259" key="3">
    <source>
        <dbReference type="PROSITE" id="PS50994"/>
    </source>
</evidence>
<protein>
    <submittedName>
        <fullName evidence="4">Retrovirus-related Pol polyprotein from transposon TNT 1-94</fullName>
    </submittedName>
</protein>
<dbReference type="GO" id="GO:0015074">
    <property type="term" value="P:DNA integration"/>
    <property type="evidence" value="ECO:0007669"/>
    <property type="project" value="InterPro"/>
</dbReference>
<dbReference type="GO" id="GO:0003676">
    <property type="term" value="F:nucleic acid binding"/>
    <property type="evidence" value="ECO:0007669"/>
    <property type="project" value="InterPro"/>
</dbReference>
<dbReference type="InterPro" id="IPR025724">
    <property type="entry name" value="GAG-pre-integrase_dom"/>
</dbReference>
<dbReference type="Pfam" id="PF22936">
    <property type="entry name" value="Pol_BBD"/>
    <property type="match status" value="1"/>
</dbReference>
<keyword evidence="1" id="KW-0645">Protease</keyword>
<keyword evidence="5" id="KW-1185">Reference proteome</keyword>
<dbReference type="Proteomes" id="UP000075243">
    <property type="component" value="Chromosome 11"/>
</dbReference>
<keyword evidence="1" id="KW-0378">Hydrolase</keyword>
<dbReference type="InterPro" id="IPR001584">
    <property type="entry name" value="Integrase_cat-core"/>
</dbReference>
<dbReference type="InterPro" id="IPR012337">
    <property type="entry name" value="RNaseH-like_sf"/>
</dbReference>
<evidence type="ECO:0000313" key="5">
    <source>
        <dbReference type="Proteomes" id="UP000075243"/>
    </source>
</evidence>
<evidence type="ECO:0000256" key="2">
    <source>
        <dbReference type="SAM" id="MobiDB-lite"/>
    </source>
</evidence>
<dbReference type="AlphaFoldDB" id="A0A151SJL3"/>
<sequence>MTPLPKHFSTYSPCPSNKKISTADGTLITVAGQGDVQITPTIILKNVLHVPKLSTNLISIQKLTKDLLCNVIFHSNSCILQDKKSGRTIGHAREWNGLYYMENLNLPIESHSLISESTITSKEKVQLIHCRLGHPSFRVIKLLFPSLFKNLNLESFHCEACELAKHKRVPFPISNKLSTSPFYLVHTDVWGPSNIPNISGAKWFITFIDDCTRVMWLFLLKHKSEVSSVFLRFVSMIKNQFGVNIKKLRSNNAKDYFNHTLNFFCQKEGIIHESSCVHTPQQNGIAERKNGHLLDQTRALIFQNNVPKIFWGEAVLTATYLINRLPSTILSSKSPMEVLKSFYPHITHTNNHQPRIFGCVSFVHVHSSGRGKLDPRAIKCVFLGYSATQKGYKCFHPPSQKFFVSRDVTFHEQISYFSQPHLQGENLREEDEPLILPNLSFGPEIRKNTVGPEIQKNTTTIYEAEAEEEQVEVNQIPAPAGSAADTETTTRPHDDTKFGKNLVYTRRGKAIPRSSHVQESNPISLHEVNHFDPINSNSTNCDEFPYEKLAAQVDHNLDLPIALRKGTRTCTKHQLLIKPLSQA</sequence>
<gene>
    <name evidence="4" type="ORF">KK1_001146</name>
</gene>
<dbReference type="InterPro" id="IPR054722">
    <property type="entry name" value="PolX-like_BBD"/>
</dbReference>
<dbReference type="PANTHER" id="PTHR42648:SF22">
    <property type="entry name" value="REVERSE TRANSCRIPTASE TY1_COPIA-TYPE DOMAIN-CONTAINING PROTEIN"/>
    <property type="match status" value="1"/>
</dbReference>
<dbReference type="GO" id="GO:0008233">
    <property type="term" value="F:peptidase activity"/>
    <property type="evidence" value="ECO:0007669"/>
    <property type="project" value="UniProtKB-KW"/>
</dbReference>
<feature type="domain" description="Integrase catalytic" evidence="3">
    <location>
        <begin position="177"/>
        <end position="343"/>
    </location>
</feature>